<dbReference type="AlphaFoldDB" id="A0A563DUA1"/>
<name>A0A563DUA1_9MICO</name>
<dbReference type="RefSeq" id="WP_146319850.1">
    <property type="nucleotide sequence ID" value="NZ_VCQV01000036.1"/>
</dbReference>
<gene>
    <name evidence="1" type="ORF">FGL98_20185</name>
</gene>
<proteinExistence type="predicted"/>
<dbReference type="Proteomes" id="UP000320244">
    <property type="component" value="Unassembled WGS sequence"/>
</dbReference>
<reference evidence="1 2" key="1">
    <citation type="submission" date="2019-05" db="EMBL/GenBank/DDBJ databases">
        <authorList>
            <person name="Lee S.D."/>
        </authorList>
    </citation>
    <scope>NUCLEOTIDE SEQUENCE [LARGE SCALE GENOMIC DNA]</scope>
    <source>
        <strain evidence="1 2">C5-26</strain>
    </source>
</reference>
<dbReference type="InterPro" id="IPR029069">
    <property type="entry name" value="HotDog_dom_sf"/>
</dbReference>
<evidence type="ECO:0000313" key="1">
    <source>
        <dbReference type="EMBL" id="TWP33756.1"/>
    </source>
</evidence>
<accession>A0A563DUA1</accession>
<comment type="caution">
    <text evidence="1">The sequence shown here is derived from an EMBL/GenBank/DDBJ whole genome shotgun (WGS) entry which is preliminary data.</text>
</comment>
<dbReference type="Gene3D" id="3.10.129.10">
    <property type="entry name" value="Hotdog Thioesterase"/>
    <property type="match status" value="1"/>
</dbReference>
<organism evidence="1 2">
    <name type="scientific">Leekyejoonella antrihumi</name>
    <dbReference type="NCBI Taxonomy" id="1660198"/>
    <lineage>
        <taxon>Bacteria</taxon>
        <taxon>Bacillati</taxon>
        <taxon>Actinomycetota</taxon>
        <taxon>Actinomycetes</taxon>
        <taxon>Micrococcales</taxon>
        <taxon>Dermacoccaceae</taxon>
        <taxon>Leekyejoonella</taxon>
    </lineage>
</organism>
<evidence type="ECO:0000313" key="2">
    <source>
        <dbReference type="Proteomes" id="UP000320244"/>
    </source>
</evidence>
<sequence length="97" mass="10840">MLVVSDLRILSVVSGMLVPWTTLHLDQGRSGKRSNADTHRHPAAELLGWQVRKIEPERGEIEVYFTATETFTNPTGNIQGGFRAAMLDGTCRCRSKR</sequence>
<dbReference type="OrthoDB" id="9813282at2"/>
<dbReference type="SUPFAM" id="SSF54637">
    <property type="entry name" value="Thioesterase/thiol ester dehydrase-isomerase"/>
    <property type="match status" value="1"/>
</dbReference>
<keyword evidence="2" id="KW-1185">Reference proteome</keyword>
<dbReference type="EMBL" id="VCQV01000036">
    <property type="protein sequence ID" value="TWP33756.1"/>
    <property type="molecule type" value="Genomic_DNA"/>
</dbReference>
<reference evidence="1 2" key="2">
    <citation type="submission" date="2019-08" db="EMBL/GenBank/DDBJ databases">
        <title>Jejuicoccus antrihumi gen. nov., sp. nov., a new member of the family Dermacoccaceae isolated from a cave.</title>
        <authorList>
            <person name="Schumann P."/>
            <person name="Kim I.S."/>
        </authorList>
    </citation>
    <scope>NUCLEOTIDE SEQUENCE [LARGE SCALE GENOMIC DNA]</scope>
    <source>
        <strain evidence="1 2">C5-26</strain>
    </source>
</reference>
<protein>
    <submittedName>
        <fullName evidence="1">Uncharacterized protein</fullName>
    </submittedName>
</protein>